<keyword evidence="2" id="KW-1185">Reference proteome</keyword>
<accession>A0A8J2QTA4</accession>
<proteinExistence type="predicted"/>
<evidence type="ECO:0000313" key="2">
    <source>
        <dbReference type="Proteomes" id="UP000789524"/>
    </source>
</evidence>
<dbReference type="PANTHER" id="PTHR47018">
    <property type="entry name" value="CXC DOMAIN-CONTAINING PROTEIN-RELATED"/>
    <property type="match status" value="1"/>
</dbReference>
<name>A0A8J2QTA4_9NEOP</name>
<sequence>MLKLPGDVIYDLKRGMHAVKRTVGTFNAVGCDLALEQSQNRSSAVTGGLIGITKNEEAMQRWLLLYPFKNSVHSMLTSYLGIQSDTTGDINSHNEWTQSRINTDENDVENIIKCFKGCSPFTTNGGCVLRNIVTGELAEESTSRCLLNAKENGEALVTAYENERFLQKTKKLSDSIQKTKFYNFKNTPSKSNKNAPNKKLQDVTDITIFQKSFMTASQRGLNTRILASHSTNIPADCKAFLTNTHNKLQLVRFLCVNAPKYAQVKEDCELYICGGFDDPTKCFKLQGSLICEILELQSNHLEADSRMFVHIFHAVRIQSAHIIIISADTDVFVLAVYFWKYLGNIGCLGLWFDGSHTKKCFLGCHLTAKSLGENICNILPALHAVSGCDTTSRFGSKMQWLKAASEDFVQTALMPLGNLDLNDEQFKQLEVRASNLKQPLKKCKQ</sequence>
<reference evidence="1" key="1">
    <citation type="submission" date="2021-09" db="EMBL/GenBank/DDBJ databases">
        <authorList>
            <person name="Martin H S."/>
        </authorList>
    </citation>
    <scope>NUCLEOTIDE SEQUENCE</scope>
</reference>
<dbReference type="OrthoDB" id="7237786at2759"/>
<protein>
    <submittedName>
        <fullName evidence="1">(African queen) hypothetical protein</fullName>
    </submittedName>
</protein>
<gene>
    <name evidence="1" type="ORF">DCHRY22_LOCUS8452</name>
</gene>
<dbReference type="Proteomes" id="UP000789524">
    <property type="component" value="Unassembled WGS sequence"/>
</dbReference>
<comment type="caution">
    <text evidence="1">The sequence shown here is derived from an EMBL/GenBank/DDBJ whole genome shotgun (WGS) entry which is preliminary data.</text>
</comment>
<dbReference type="EMBL" id="CAKASE010000061">
    <property type="protein sequence ID" value="CAG9568587.1"/>
    <property type="molecule type" value="Genomic_DNA"/>
</dbReference>
<dbReference type="AlphaFoldDB" id="A0A8J2QTA4"/>
<dbReference type="PANTHER" id="PTHR47018:SF3">
    <property type="entry name" value="MYCBP-ASSOCIATED PROTEIN"/>
    <property type="match status" value="1"/>
</dbReference>
<evidence type="ECO:0000313" key="1">
    <source>
        <dbReference type="EMBL" id="CAG9568587.1"/>
    </source>
</evidence>
<organism evidence="1 2">
    <name type="scientific">Danaus chrysippus</name>
    <name type="common">African queen</name>
    <dbReference type="NCBI Taxonomy" id="151541"/>
    <lineage>
        <taxon>Eukaryota</taxon>
        <taxon>Metazoa</taxon>
        <taxon>Ecdysozoa</taxon>
        <taxon>Arthropoda</taxon>
        <taxon>Hexapoda</taxon>
        <taxon>Insecta</taxon>
        <taxon>Pterygota</taxon>
        <taxon>Neoptera</taxon>
        <taxon>Endopterygota</taxon>
        <taxon>Lepidoptera</taxon>
        <taxon>Glossata</taxon>
        <taxon>Ditrysia</taxon>
        <taxon>Papilionoidea</taxon>
        <taxon>Nymphalidae</taxon>
        <taxon>Danainae</taxon>
        <taxon>Danaini</taxon>
        <taxon>Danaina</taxon>
        <taxon>Danaus</taxon>
        <taxon>Anosia</taxon>
    </lineage>
</organism>